<feature type="binding site" evidence="5">
    <location>
        <begin position="122"/>
        <end position="124"/>
    </location>
    <ligand>
        <name>FMN</name>
        <dbReference type="ChEBI" id="CHEBI:58210"/>
    </ligand>
</feature>
<feature type="chain" id="PRO_5007803421" description="FMN hydroxy acid dehydrogenase domain-containing protein" evidence="6">
    <location>
        <begin position="17"/>
        <end position="388"/>
    </location>
</feature>
<feature type="binding site" evidence="5">
    <location>
        <begin position="311"/>
        <end position="315"/>
    </location>
    <ligand>
        <name>FMN</name>
        <dbReference type="ChEBI" id="CHEBI:58210"/>
    </ligand>
</feature>
<feature type="binding site" evidence="5">
    <location>
        <position position="151"/>
    </location>
    <ligand>
        <name>FMN</name>
        <dbReference type="ChEBI" id="CHEBI:58210"/>
    </ligand>
</feature>
<feature type="binding site" evidence="5">
    <location>
        <begin position="334"/>
        <end position="335"/>
    </location>
    <ligand>
        <name>FMN</name>
        <dbReference type="ChEBI" id="CHEBI:58210"/>
    </ligand>
</feature>
<accession>A0A135TC41</accession>
<dbReference type="InterPro" id="IPR013785">
    <property type="entry name" value="Aldolase_TIM"/>
</dbReference>
<dbReference type="SUPFAM" id="SSF51395">
    <property type="entry name" value="FMN-linked oxidoreductases"/>
    <property type="match status" value="1"/>
</dbReference>
<dbReference type="GO" id="GO:0010181">
    <property type="term" value="F:FMN binding"/>
    <property type="evidence" value="ECO:0007669"/>
    <property type="project" value="InterPro"/>
</dbReference>
<evidence type="ECO:0000256" key="1">
    <source>
        <dbReference type="ARBA" id="ARBA00001917"/>
    </source>
</evidence>
<feature type="binding site" evidence="5">
    <location>
        <position position="275"/>
    </location>
    <ligand>
        <name>FMN</name>
        <dbReference type="ChEBI" id="CHEBI:58210"/>
    </ligand>
</feature>
<evidence type="ECO:0000313" key="8">
    <source>
        <dbReference type="EMBL" id="KXH45667.1"/>
    </source>
</evidence>
<dbReference type="Gene3D" id="3.20.20.70">
    <property type="entry name" value="Aldolase class I"/>
    <property type="match status" value="1"/>
</dbReference>
<dbReference type="STRING" id="1209931.A0A135TC41"/>
<evidence type="ECO:0000256" key="6">
    <source>
        <dbReference type="SAM" id="SignalP"/>
    </source>
</evidence>
<dbReference type="PANTHER" id="PTHR10578">
    <property type="entry name" value="S -2-HYDROXY-ACID OXIDASE-RELATED"/>
    <property type="match status" value="1"/>
</dbReference>
<dbReference type="GO" id="GO:0016491">
    <property type="term" value="F:oxidoreductase activity"/>
    <property type="evidence" value="ECO:0007669"/>
    <property type="project" value="UniProtKB-KW"/>
</dbReference>
<feature type="domain" description="FMN hydroxy acid dehydrogenase" evidence="7">
    <location>
        <begin position="41"/>
        <end position="384"/>
    </location>
</feature>
<dbReference type="Pfam" id="PF01070">
    <property type="entry name" value="FMN_dh"/>
    <property type="match status" value="2"/>
</dbReference>
<feature type="signal peptide" evidence="6">
    <location>
        <begin position="1"/>
        <end position="16"/>
    </location>
</feature>
<feature type="binding site" evidence="5">
    <location>
        <position position="175"/>
    </location>
    <ligand>
        <name>FMN</name>
        <dbReference type="ChEBI" id="CHEBI:58210"/>
    </ligand>
</feature>
<feature type="binding site" evidence="5">
    <location>
        <position position="204"/>
    </location>
    <ligand>
        <name>FMN</name>
        <dbReference type="ChEBI" id="CHEBI:58210"/>
    </ligand>
</feature>
<proteinExistence type="inferred from homology"/>
<name>A0A135TC41_9PEZI</name>
<dbReference type="PIRSF" id="PIRSF000138">
    <property type="entry name" value="Al-hdrx_acd_dh"/>
    <property type="match status" value="1"/>
</dbReference>
<feature type="active site" description="Proton acceptor" evidence="4">
    <location>
        <position position="277"/>
    </location>
</feature>
<dbReference type="PROSITE" id="PS51349">
    <property type="entry name" value="FMN_HYDROXY_ACID_DH_2"/>
    <property type="match status" value="1"/>
</dbReference>
<keyword evidence="2" id="KW-0560">Oxidoreductase</keyword>
<organism evidence="8 9">
    <name type="scientific">Colletotrichum salicis</name>
    <dbReference type="NCBI Taxonomy" id="1209931"/>
    <lineage>
        <taxon>Eukaryota</taxon>
        <taxon>Fungi</taxon>
        <taxon>Dikarya</taxon>
        <taxon>Ascomycota</taxon>
        <taxon>Pezizomycotina</taxon>
        <taxon>Sordariomycetes</taxon>
        <taxon>Hypocreomycetidae</taxon>
        <taxon>Glomerellales</taxon>
        <taxon>Glomerellaceae</taxon>
        <taxon>Colletotrichum</taxon>
        <taxon>Colletotrichum acutatum species complex</taxon>
    </lineage>
</organism>
<dbReference type="InterPro" id="IPR037396">
    <property type="entry name" value="FMN_HAD"/>
</dbReference>
<dbReference type="Proteomes" id="UP000070121">
    <property type="component" value="Unassembled WGS sequence"/>
</dbReference>
<keyword evidence="5" id="KW-0285">Flavoprotein</keyword>
<comment type="similarity">
    <text evidence="3">Belongs to the FMN-dependent alpha-hydroxy acid dehydrogenase family.</text>
</comment>
<sequence>MHPLLALICMIGHAVATRPFLDAPDTGIEKALQIPSNGSLPSLDRLFGLNDFNYVAERLMNPMIYASVRGGAASEWSYRNNIESFEKLRFRPRVMVNATKIDASMKTAILGTLFDAPFFISPFANAGFANEEAEAALVGGAGEHGILYIASQASTLSMESIVASKQDPKQVLWQQILLDSDTDVLPVDLFKQIENNNMTAIVLTVDSTADRTMYRSRRLIPDPSIERDPRYIFLSWEFYDQLQTLTTLPIIPKGIQTVEDARKAIDHGAPAIFISNHGGRSLDGAPSALEVAWEIYKKDPNIFNEIEVYADGGVRYGSDVLKLLALGVRAVGMGRPFMYANLYGLKGISRAISLMKKEITAAGANLGLQDLKDIDATYIRLVSTQWTD</sequence>
<comment type="caution">
    <text evidence="8">The sequence shown here is derived from an EMBL/GenBank/DDBJ whole genome shotgun (WGS) entry which is preliminary data.</text>
</comment>
<feature type="binding site" evidence="5">
    <location>
        <position position="280"/>
    </location>
    <ligand>
        <name>glyoxylate</name>
        <dbReference type="ChEBI" id="CHEBI:36655"/>
    </ligand>
</feature>
<dbReference type="AlphaFoldDB" id="A0A135TC41"/>
<evidence type="ECO:0000256" key="2">
    <source>
        <dbReference type="ARBA" id="ARBA00023002"/>
    </source>
</evidence>
<keyword evidence="6" id="KW-0732">Signal</keyword>
<evidence type="ECO:0000259" key="7">
    <source>
        <dbReference type="PROSITE" id="PS51349"/>
    </source>
</evidence>
<comment type="cofactor">
    <cofactor evidence="1">
        <name>FMN</name>
        <dbReference type="ChEBI" id="CHEBI:58210"/>
    </cofactor>
</comment>
<keyword evidence="9" id="KW-1185">Reference proteome</keyword>
<evidence type="ECO:0000256" key="3">
    <source>
        <dbReference type="ARBA" id="ARBA00024042"/>
    </source>
</evidence>
<protein>
    <recommendedName>
        <fullName evidence="7">FMN hydroxy acid dehydrogenase domain-containing protein</fullName>
    </recommendedName>
</protein>
<keyword evidence="5" id="KW-0288">FMN</keyword>
<dbReference type="InterPro" id="IPR000262">
    <property type="entry name" value="FMN-dep_DH"/>
</dbReference>
<evidence type="ECO:0000256" key="5">
    <source>
        <dbReference type="PIRSR" id="PIRSR000138-2"/>
    </source>
</evidence>
<evidence type="ECO:0000313" key="9">
    <source>
        <dbReference type="Proteomes" id="UP000070121"/>
    </source>
</evidence>
<gene>
    <name evidence="8" type="ORF">CSAL01_12168</name>
</gene>
<dbReference type="InterPro" id="IPR012133">
    <property type="entry name" value="Alpha-hydoxy_acid_DH_FMN"/>
</dbReference>
<feature type="binding site" evidence="5">
    <location>
        <position position="253"/>
    </location>
    <ligand>
        <name>FMN</name>
        <dbReference type="ChEBI" id="CHEBI:58210"/>
    </ligand>
</feature>
<dbReference type="EMBL" id="JFFI01002032">
    <property type="protein sequence ID" value="KXH45667.1"/>
    <property type="molecule type" value="Genomic_DNA"/>
</dbReference>
<evidence type="ECO:0000256" key="4">
    <source>
        <dbReference type="PIRSR" id="PIRSR000138-1"/>
    </source>
</evidence>
<feature type="binding site" evidence="5">
    <location>
        <position position="277"/>
    </location>
    <ligand>
        <name>glyoxylate</name>
        <dbReference type="ChEBI" id="CHEBI:36655"/>
    </ligand>
</feature>
<dbReference type="PANTHER" id="PTHR10578:SF140">
    <property type="entry name" value="FMN HYDROXY ACID DEHYDROGENASE DOMAIN-CONTAINING PROTEIN"/>
    <property type="match status" value="1"/>
</dbReference>
<reference evidence="8 9" key="1">
    <citation type="submission" date="2014-02" db="EMBL/GenBank/DDBJ databases">
        <title>The genome sequence of Colletotrichum salicis CBS 607.94.</title>
        <authorList>
            <person name="Baroncelli R."/>
            <person name="Thon M.R."/>
        </authorList>
    </citation>
    <scope>NUCLEOTIDE SEQUENCE [LARGE SCALE GENOMIC DNA]</scope>
    <source>
        <strain evidence="8 9">CBS 607.94</strain>
    </source>
</reference>
<dbReference type="OrthoDB" id="1925334at2759"/>